<dbReference type="Proteomes" id="UP000054498">
    <property type="component" value="Unassembled WGS sequence"/>
</dbReference>
<proteinExistence type="predicted"/>
<evidence type="ECO:0000313" key="1">
    <source>
        <dbReference type="EMBL" id="KIZ04299.1"/>
    </source>
</evidence>
<dbReference type="RefSeq" id="XP_013903318.1">
    <property type="nucleotide sequence ID" value="XM_014047864.1"/>
</dbReference>
<organism evidence="1 2">
    <name type="scientific">Monoraphidium neglectum</name>
    <dbReference type="NCBI Taxonomy" id="145388"/>
    <lineage>
        <taxon>Eukaryota</taxon>
        <taxon>Viridiplantae</taxon>
        <taxon>Chlorophyta</taxon>
        <taxon>core chlorophytes</taxon>
        <taxon>Chlorophyceae</taxon>
        <taxon>CS clade</taxon>
        <taxon>Sphaeropleales</taxon>
        <taxon>Selenastraceae</taxon>
        <taxon>Monoraphidium</taxon>
    </lineage>
</organism>
<gene>
    <name evidence="1" type="ORF">MNEG_3656</name>
</gene>
<dbReference type="SMART" id="SM01236">
    <property type="entry name" value="Haem_oxygenase_2"/>
    <property type="match status" value="1"/>
</dbReference>
<dbReference type="STRING" id="145388.A0A0D2LC20"/>
<accession>A0A0D2LC20</accession>
<dbReference type="InterPro" id="IPR016084">
    <property type="entry name" value="Haem_Oase-like_multi-hlx"/>
</dbReference>
<keyword evidence="2" id="KW-1185">Reference proteome</keyword>
<dbReference type="AlphaFoldDB" id="A0A0D2LC20"/>
<evidence type="ECO:0008006" key="3">
    <source>
        <dbReference type="Google" id="ProtNLM"/>
    </source>
</evidence>
<dbReference type="GeneID" id="25736534"/>
<reference evidence="1 2" key="1">
    <citation type="journal article" date="2013" name="BMC Genomics">
        <title>Reconstruction of the lipid metabolism for the microalga Monoraphidium neglectum from its genome sequence reveals characteristics suitable for biofuel production.</title>
        <authorList>
            <person name="Bogen C."/>
            <person name="Al-Dilaimi A."/>
            <person name="Albersmeier A."/>
            <person name="Wichmann J."/>
            <person name="Grundmann M."/>
            <person name="Rupp O."/>
            <person name="Lauersen K.J."/>
            <person name="Blifernez-Klassen O."/>
            <person name="Kalinowski J."/>
            <person name="Goesmann A."/>
            <person name="Mussgnug J.H."/>
            <person name="Kruse O."/>
        </authorList>
    </citation>
    <scope>NUCLEOTIDE SEQUENCE [LARGE SCALE GENOMIC DNA]</scope>
    <source>
        <strain evidence="1 2">SAG 48.87</strain>
    </source>
</reference>
<dbReference type="Gene3D" id="1.20.910.10">
    <property type="entry name" value="Heme oxygenase-like"/>
    <property type="match status" value="1"/>
</dbReference>
<dbReference type="EMBL" id="KK100689">
    <property type="protein sequence ID" value="KIZ04299.1"/>
    <property type="molecule type" value="Genomic_DNA"/>
</dbReference>
<dbReference type="SUPFAM" id="SSF48613">
    <property type="entry name" value="Heme oxygenase-like"/>
    <property type="match status" value="1"/>
</dbReference>
<name>A0A0D2LC20_9CHLO</name>
<protein>
    <recommendedName>
        <fullName evidence="3">Iron-containing redox enzyme family protein</fullName>
    </recommendedName>
</protein>
<sequence length="466" mass="50142">MWIMSSTSNPFNPVDETVLPAPALAALRAEATAEIARGAAERFEEGRGYKEPEALLCALLALPDLDAALDPAAPAPDADAIDKAARLSRAVAAAMDAAYGPEPIAAAAATGIPESDATFTVADELLAKHDVDASAGAEARAAASSPAGGAVGGDRAFETAAAHTFLQRVLYRINRLSHFWYDDLESYSNERSLFLQALRNTIERRWQRWETAQLPAGVAARCAEAGLDEVQQALKEGYARDVDPPHSPALTFIRDEMGPLGYAHLLAIGSVDGLVEASRQSRVCAGTANSIQCAVFRVLSEEYGGGRYARKHSTFYSAMMQEAGLDTREEAYLDLVPWQALANANSNFLLTERRRHYLRYLGALTFFEINGPSVYKAYLSAGRRCGLSERACGYWELHIKEDERHGRQMLDEVALPLAAMYPDNAGEVLLGYEQEAFLGARAGAAVTEAIRAAEAAAERAASAGQV</sequence>
<dbReference type="KEGG" id="mng:MNEG_3656"/>
<dbReference type="Pfam" id="PF14518">
    <property type="entry name" value="Haem_oxygenas_2"/>
    <property type="match status" value="1"/>
</dbReference>
<evidence type="ECO:0000313" key="2">
    <source>
        <dbReference type="Proteomes" id="UP000054498"/>
    </source>
</evidence>
<dbReference type="OrthoDB" id="532858at2759"/>